<evidence type="ECO:0000259" key="1">
    <source>
        <dbReference type="PROSITE" id="PS51379"/>
    </source>
</evidence>
<dbReference type="Pfam" id="PF12837">
    <property type="entry name" value="Fer4_6"/>
    <property type="match status" value="1"/>
</dbReference>
<dbReference type="PROSITE" id="PS51379">
    <property type="entry name" value="4FE4S_FER_2"/>
    <property type="match status" value="2"/>
</dbReference>
<dbReference type="RefSeq" id="WP_042687711.1">
    <property type="nucleotide sequence ID" value="NZ_DUIH01000024.1"/>
</dbReference>
<proteinExistence type="predicted"/>
<dbReference type="Proteomes" id="UP000600363">
    <property type="component" value="Unassembled WGS sequence"/>
</dbReference>
<gene>
    <name evidence="2" type="ORF">HA299_07515</name>
</gene>
<reference evidence="2" key="1">
    <citation type="journal article" date="2020" name="bioRxiv">
        <title>A rank-normalized archaeal taxonomy based on genome phylogeny resolves widespread incomplete and uneven classifications.</title>
        <authorList>
            <person name="Rinke C."/>
            <person name="Chuvochina M."/>
            <person name="Mussig A.J."/>
            <person name="Chaumeil P.-A."/>
            <person name="Waite D.W."/>
            <person name="Whitman W.B."/>
            <person name="Parks D.H."/>
            <person name="Hugenholtz P."/>
        </authorList>
    </citation>
    <scope>NUCLEOTIDE SEQUENCE</scope>
    <source>
        <strain evidence="2">UBA12518</strain>
    </source>
</reference>
<dbReference type="Gene3D" id="3.30.70.20">
    <property type="match status" value="1"/>
</dbReference>
<dbReference type="PROSITE" id="PS00198">
    <property type="entry name" value="4FE4S_FER_1"/>
    <property type="match status" value="1"/>
</dbReference>
<dbReference type="GO" id="GO:0016491">
    <property type="term" value="F:oxidoreductase activity"/>
    <property type="evidence" value="ECO:0007669"/>
    <property type="project" value="UniProtKB-ARBA"/>
</dbReference>
<protein>
    <submittedName>
        <fullName evidence="2">4Fe-4S binding protein</fullName>
    </submittedName>
</protein>
<dbReference type="SUPFAM" id="SSF54862">
    <property type="entry name" value="4Fe-4S ferredoxins"/>
    <property type="match status" value="1"/>
</dbReference>
<evidence type="ECO:0000313" key="2">
    <source>
        <dbReference type="EMBL" id="HIH70431.1"/>
    </source>
</evidence>
<feature type="domain" description="4Fe-4S ferredoxin-type" evidence="1">
    <location>
        <begin position="32"/>
        <end position="60"/>
    </location>
</feature>
<accession>A0A832S010</accession>
<dbReference type="InterPro" id="IPR017896">
    <property type="entry name" value="4Fe4S_Fe-S-bd"/>
</dbReference>
<sequence length="60" mass="6680">MIRVDPNRCPQNHRCPMVARCPMGAITQDGHSLPRVSAGRCIECLECVRHCPMGALYQTV</sequence>
<dbReference type="EMBL" id="DUIH01000024">
    <property type="protein sequence ID" value="HIH70431.1"/>
    <property type="molecule type" value="Genomic_DNA"/>
</dbReference>
<organism evidence="2 3">
    <name type="scientific">Methermicoccus shengliensis</name>
    <dbReference type="NCBI Taxonomy" id="660064"/>
    <lineage>
        <taxon>Archaea</taxon>
        <taxon>Methanobacteriati</taxon>
        <taxon>Methanobacteriota</taxon>
        <taxon>Stenosarchaea group</taxon>
        <taxon>Methanomicrobia</taxon>
        <taxon>Methanosarcinales</taxon>
        <taxon>Methermicoccaceae</taxon>
        <taxon>Methermicoccus</taxon>
    </lineage>
</organism>
<feature type="domain" description="4Fe-4S ferredoxin-type" evidence="1">
    <location>
        <begin position="1"/>
        <end position="31"/>
    </location>
</feature>
<dbReference type="InterPro" id="IPR017900">
    <property type="entry name" value="4Fe4S_Fe_S_CS"/>
</dbReference>
<name>A0A832S010_9EURY</name>
<evidence type="ECO:0000313" key="3">
    <source>
        <dbReference type="Proteomes" id="UP000600363"/>
    </source>
</evidence>
<comment type="caution">
    <text evidence="2">The sequence shown here is derived from an EMBL/GenBank/DDBJ whole genome shotgun (WGS) entry which is preliminary data.</text>
</comment>
<dbReference type="AlphaFoldDB" id="A0A832S010"/>